<dbReference type="PROSITE" id="PS51257">
    <property type="entry name" value="PROKAR_LIPOPROTEIN"/>
    <property type="match status" value="1"/>
</dbReference>
<dbReference type="Proteomes" id="UP000257144">
    <property type="component" value="Unassembled WGS sequence"/>
</dbReference>
<evidence type="ECO:0000313" key="2">
    <source>
        <dbReference type="EMBL" id="RDU38713.1"/>
    </source>
</evidence>
<keyword evidence="3" id="KW-1185">Reference proteome</keyword>
<dbReference type="RefSeq" id="WP_115450628.1">
    <property type="nucleotide sequence ID" value="NZ_QNQT01000001.1"/>
</dbReference>
<evidence type="ECO:0000256" key="1">
    <source>
        <dbReference type="SAM" id="SignalP"/>
    </source>
</evidence>
<evidence type="ECO:0000313" key="3">
    <source>
        <dbReference type="Proteomes" id="UP000257144"/>
    </source>
</evidence>
<dbReference type="AlphaFoldDB" id="A0A3D8GW83"/>
<feature type="signal peptide" evidence="1">
    <location>
        <begin position="1"/>
        <end position="17"/>
    </location>
</feature>
<feature type="chain" id="PRO_5039203224" description="Proteinase inhibitor" evidence="1">
    <location>
        <begin position="18"/>
        <end position="155"/>
    </location>
</feature>
<organism evidence="2 3">
    <name type="scientific">Neobacillus piezotolerans</name>
    <dbReference type="NCBI Taxonomy" id="2259171"/>
    <lineage>
        <taxon>Bacteria</taxon>
        <taxon>Bacillati</taxon>
        <taxon>Bacillota</taxon>
        <taxon>Bacilli</taxon>
        <taxon>Bacillales</taxon>
        <taxon>Bacillaceae</taxon>
        <taxon>Neobacillus</taxon>
    </lineage>
</organism>
<sequence length="155" mass="17658">MKSILLGLLTFSIFFMAGCTNGNQGDGPIEDELFRREAFIEVNGNGYELKRGGYRWETRLKSGQTRVEMTDHASPFQMASSMEAIKLEPNQQVKIRIDGDPKIEVYDWNEGGRGNKYELSHIQFVAPANKGEYIFEVFSKWKNGEASYTFVVDVQ</sequence>
<reference evidence="2 3" key="1">
    <citation type="submission" date="2018-07" db="EMBL/GenBank/DDBJ databases">
        <title>Bacillus sp. YLB-04 draft genome sequence.</title>
        <authorList>
            <person name="Yu L."/>
            <person name="Tang X."/>
        </authorList>
    </citation>
    <scope>NUCLEOTIDE SEQUENCE [LARGE SCALE GENOMIC DNA]</scope>
    <source>
        <strain evidence="2 3">YLB-04</strain>
    </source>
</reference>
<accession>A0A3D8GW83</accession>
<name>A0A3D8GW83_9BACI</name>
<dbReference type="EMBL" id="QNQT01000001">
    <property type="protein sequence ID" value="RDU38713.1"/>
    <property type="molecule type" value="Genomic_DNA"/>
</dbReference>
<proteinExistence type="predicted"/>
<comment type="caution">
    <text evidence="2">The sequence shown here is derived from an EMBL/GenBank/DDBJ whole genome shotgun (WGS) entry which is preliminary data.</text>
</comment>
<gene>
    <name evidence="2" type="ORF">DRW41_03910</name>
</gene>
<dbReference type="OrthoDB" id="2452352at2"/>
<protein>
    <recommendedName>
        <fullName evidence="4">Proteinase inhibitor</fullName>
    </recommendedName>
</protein>
<keyword evidence="1" id="KW-0732">Signal</keyword>
<evidence type="ECO:0008006" key="4">
    <source>
        <dbReference type="Google" id="ProtNLM"/>
    </source>
</evidence>